<dbReference type="InterPro" id="IPR035709">
    <property type="entry name" value="YoaB-like"/>
</dbReference>
<dbReference type="EMBL" id="CP015243">
    <property type="protein sequence ID" value="ANF57386.1"/>
    <property type="molecule type" value="Genomic_DNA"/>
</dbReference>
<organism evidence="1 2">
    <name type="scientific">Halotalea alkalilenta</name>
    <dbReference type="NCBI Taxonomy" id="376489"/>
    <lineage>
        <taxon>Bacteria</taxon>
        <taxon>Pseudomonadati</taxon>
        <taxon>Pseudomonadota</taxon>
        <taxon>Gammaproteobacteria</taxon>
        <taxon>Oceanospirillales</taxon>
        <taxon>Halomonadaceae</taxon>
        <taxon>Halotalea</taxon>
    </lineage>
</organism>
<dbReference type="InterPro" id="IPR006175">
    <property type="entry name" value="YjgF/YER057c/UK114"/>
</dbReference>
<dbReference type="PANTHER" id="PTHR47328:SF1">
    <property type="entry name" value="RUTC FAMILY PROTEIN YOAB"/>
    <property type="match status" value="1"/>
</dbReference>
<dbReference type="Pfam" id="PF01042">
    <property type="entry name" value="Ribonuc_L-PSP"/>
    <property type="match status" value="1"/>
</dbReference>
<dbReference type="CDD" id="cd06150">
    <property type="entry name" value="YjgF_YER057c_UK114_like_2"/>
    <property type="match status" value="1"/>
</dbReference>
<dbReference type="InterPro" id="IPR035959">
    <property type="entry name" value="RutC-like_sf"/>
</dbReference>
<evidence type="ECO:0008006" key="3">
    <source>
        <dbReference type="Google" id="ProtNLM"/>
    </source>
</evidence>
<dbReference type="Gene3D" id="3.30.1330.40">
    <property type="entry name" value="RutC-like"/>
    <property type="match status" value="1"/>
</dbReference>
<gene>
    <name evidence="1" type="ORF">A5892_07835</name>
</gene>
<dbReference type="SUPFAM" id="SSF55298">
    <property type="entry name" value="YjgF-like"/>
    <property type="match status" value="1"/>
</dbReference>
<evidence type="ECO:0000313" key="1">
    <source>
        <dbReference type="EMBL" id="ANF57386.1"/>
    </source>
</evidence>
<dbReference type="AlphaFoldDB" id="A0A172YE50"/>
<dbReference type="Proteomes" id="UP000077875">
    <property type="component" value="Chromosome"/>
</dbReference>
<evidence type="ECO:0000313" key="2">
    <source>
        <dbReference type="Proteomes" id="UP000077875"/>
    </source>
</evidence>
<dbReference type="STRING" id="376489.A5892_07835"/>
<proteinExistence type="predicted"/>
<dbReference type="KEGG" id="haa:A5892_07835"/>
<dbReference type="RefSeq" id="WP_064122337.1">
    <property type="nucleotide sequence ID" value="NZ_CP015243.1"/>
</dbReference>
<accession>A0A172YE50</accession>
<dbReference type="PANTHER" id="PTHR47328">
    <property type="match status" value="1"/>
</dbReference>
<protein>
    <recommendedName>
        <fullName evidence="3">Enamine deaminase RidA</fullName>
    </recommendedName>
</protein>
<keyword evidence="2" id="KW-1185">Reference proteome</keyword>
<sequence length="114" mass="12293">MIERHIPTPIMHRAVRANGLIFFGGITADDSSADMAGQTQQVLAKLERYLAELGSDKSKVVAATLYVTDLGQKKAMNEVWTQWFGAEFLPARATLGVSDLGEGTLLELVATAEA</sequence>
<name>A0A172YE50_9GAMM</name>
<reference evidence="1 2" key="1">
    <citation type="submission" date="2016-04" db="EMBL/GenBank/DDBJ databases">
        <title>Complete Genome Sequence of Halotalea alkalilenta IHB B 13600.</title>
        <authorList>
            <person name="Swarnkar M.K."/>
            <person name="Sharma A."/>
            <person name="Kaushal K."/>
            <person name="Soni R."/>
            <person name="Rana S."/>
            <person name="Singh A.K."/>
            <person name="Gulati A."/>
        </authorList>
    </citation>
    <scope>NUCLEOTIDE SEQUENCE [LARGE SCALE GENOMIC DNA]</scope>
    <source>
        <strain evidence="1 2">IHB B 13600</strain>
    </source>
</reference>